<gene>
    <name evidence="6" type="ORF">PFICI_07793</name>
</gene>
<keyword evidence="7" id="KW-1185">Reference proteome</keyword>
<dbReference type="InterPro" id="IPR013094">
    <property type="entry name" value="AB_hydrolase_3"/>
</dbReference>
<dbReference type="InParanoid" id="W3X2N1"/>
<dbReference type="GO" id="GO:0016787">
    <property type="term" value="F:hydrolase activity"/>
    <property type="evidence" value="ECO:0007669"/>
    <property type="project" value="UniProtKB-KW"/>
</dbReference>
<dbReference type="Proteomes" id="UP000030651">
    <property type="component" value="Unassembled WGS sequence"/>
</dbReference>
<evidence type="ECO:0000256" key="2">
    <source>
        <dbReference type="ARBA" id="ARBA00022801"/>
    </source>
</evidence>
<evidence type="ECO:0000256" key="3">
    <source>
        <dbReference type="PROSITE-ProRule" id="PRU10038"/>
    </source>
</evidence>
<evidence type="ECO:0000256" key="4">
    <source>
        <dbReference type="SAM" id="Phobius"/>
    </source>
</evidence>
<proteinExistence type="inferred from homology"/>
<comment type="similarity">
    <text evidence="1">Belongs to the 'GDXG' lipolytic enzyme family.</text>
</comment>
<name>W3X2N1_PESFW</name>
<keyword evidence="4" id="KW-0472">Membrane</keyword>
<dbReference type="KEGG" id="pfy:PFICI_07793"/>
<organism evidence="6 7">
    <name type="scientific">Pestalotiopsis fici (strain W106-1 / CGMCC3.15140)</name>
    <dbReference type="NCBI Taxonomy" id="1229662"/>
    <lineage>
        <taxon>Eukaryota</taxon>
        <taxon>Fungi</taxon>
        <taxon>Dikarya</taxon>
        <taxon>Ascomycota</taxon>
        <taxon>Pezizomycotina</taxon>
        <taxon>Sordariomycetes</taxon>
        <taxon>Xylariomycetidae</taxon>
        <taxon>Amphisphaeriales</taxon>
        <taxon>Sporocadaceae</taxon>
        <taxon>Pestalotiopsis</taxon>
    </lineage>
</organism>
<reference evidence="7" key="1">
    <citation type="journal article" date="2015" name="BMC Genomics">
        <title>Genomic and transcriptomic analysis of the endophytic fungus Pestalotiopsis fici reveals its lifestyle and high potential for synthesis of natural products.</title>
        <authorList>
            <person name="Wang X."/>
            <person name="Zhang X."/>
            <person name="Liu L."/>
            <person name="Xiang M."/>
            <person name="Wang W."/>
            <person name="Sun X."/>
            <person name="Che Y."/>
            <person name="Guo L."/>
            <person name="Liu G."/>
            <person name="Guo L."/>
            <person name="Wang C."/>
            <person name="Yin W.B."/>
            <person name="Stadler M."/>
            <person name="Zhang X."/>
            <person name="Liu X."/>
        </authorList>
    </citation>
    <scope>NUCLEOTIDE SEQUENCE [LARGE SCALE GENOMIC DNA]</scope>
    <source>
        <strain evidence="7">W106-1 / CGMCC3.15140</strain>
    </source>
</reference>
<dbReference type="RefSeq" id="XP_007834565.1">
    <property type="nucleotide sequence ID" value="XM_007836374.1"/>
</dbReference>
<evidence type="ECO:0000256" key="1">
    <source>
        <dbReference type="ARBA" id="ARBA00010515"/>
    </source>
</evidence>
<keyword evidence="4" id="KW-0812">Transmembrane</keyword>
<dbReference type="EMBL" id="KI912113">
    <property type="protein sequence ID" value="ETS80264.1"/>
    <property type="molecule type" value="Genomic_DNA"/>
</dbReference>
<accession>W3X2N1</accession>
<dbReference type="FunCoup" id="W3X2N1">
    <property type="interactions" value="16"/>
</dbReference>
<feature type="active site" evidence="3">
    <location>
        <position position="210"/>
    </location>
</feature>
<evidence type="ECO:0000313" key="7">
    <source>
        <dbReference type="Proteomes" id="UP000030651"/>
    </source>
</evidence>
<dbReference type="GeneID" id="19272806"/>
<protein>
    <recommendedName>
        <fullName evidence="5">Alpha/beta hydrolase fold-3 domain-containing protein</fullName>
    </recommendedName>
</protein>
<dbReference type="PANTHER" id="PTHR48081:SF8">
    <property type="entry name" value="ALPHA_BETA HYDROLASE FOLD-3 DOMAIN-CONTAINING PROTEIN-RELATED"/>
    <property type="match status" value="1"/>
</dbReference>
<keyword evidence="4" id="KW-1133">Transmembrane helix</keyword>
<dbReference type="InterPro" id="IPR029058">
    <property type="entry name" value="AB_hydrolase_fold"/>
</dbReference>
<keyword evidence="2" id="KW-0378">Hydrolase</keyword>
<dbReference type="eggNOG" id="KOG1515">
    <property type="taxonomic scope" value="Eukaryota"/>
</dbReference>
<dbReference type="PANTHER" id="PTHR48081">
    <property type="entry name" value="AB HYDROLASE SUPERFAMILY PROTEIN C4A8.06C"/>
    <property type="match status" value="1"/>
</dbReference>
<dbReference type="PROSITE" id="PS01174">
    <property type="entry name" value="LIPASE_GDXG_SER"/>
    <property type="match status" value="1"/>
</dbReference>
<dbReference type="HOGENOM" id="CLU_019364_0_0_1"/>
<dbReference type="InterPro" id="IPR033140">
    <property type="entry name" value="Lipase_GDXG_put_SER_AS"/>
</dbReference>
<dbReference type="AlphaFoldDB" id="W3X2N1"/>
<evidence type="ECO:0000313" key="6">
    <source>
        <dbReference type="EMBL" id="ETS80264.1"/>
    </source>
</evidence>
<sequence>MPSFWTRQPGTAVYTAFFVVSTLLRLPWLLTLYLFPSMRPNSSWTFRQSLCRTLFVYFGKYVATIELKPPPLLKVGNEKGQFVITQPARSEVYRGILLCDPLISPGDVGAIWHTKPITHPGQHQRGQRVFFHVHGGAYVLGDGRDPGIKFMSSLLSQSSPGCAIFCPEYRLSSAPGGRFPAAFQDTVTAYSYLVHELQIPPQDIVLSGDSAGAHLTIALLRYANANLDILPEPAALLLWSPWPDMVIEVDVADERPATHVDHVAPELIAWTYREFLPRSETGVARSDPYISPVTASIPTEVPIWVQWGSAEILKPEITNFVNVQKSFQPQHKDGVKFRVGTYEVANAPHDILTLAPMIGWKAEAAKAVEHAIQFLDDYLL</sequence>
<dbReference type="Gene3D" id="3.40.50.1820">
    <property type="entry name" value="alpha/beta hydrolase"/>
    <property type="match status" value="1"/>
</dbReference>
<evidence type="ECO:0000259" key="5">
    <source>
        <dbReference type="Pfam" id="PF07859"/>
    </source>
</evidence>
<dbReference type="Pfam" id="PF07859">
    <property type="entry name" value="Abhydrolase_3"/>
    <property type="match status" value="1"/>
</dbReference>
<feature type="transmembrane region" description="Helical" evidence="4">
    <location>
        <begin position="12"/>
        <end position="35"/>
    </location>
</feature>
<dbReference type="SUPFAM" id="SSF53474">
    <property type="entry name" value="alpha/beta-Hydrolases"/>
    <property type="match status" value="1"/>
</dbReference>
<dbReference type="OMA" id="WHEPENT"/>
<dbReference type="OrthoDB" id="66881at2759"/>
<dbReference type="InterPro" id="IPR050300">
    <property type="entry name" value="GDXG_lipolytic_enzyme"/>
</dbReference>
<feature type="domain" description="Alpha/beta hydrolase fold-3" evidence="5">
    <location>
        <begin position="131"/>
        <end position="319"/>
    </location>
</feature>